<dbReference type="InterPro" id="IPR046532">
    <property type="entry name" value="DUF6597"/>
</dbReference>
<feature type="domain" description="HTH araC/xylS-type" evidence="4">
    <location>
        <begin position="159"/>
        <end position="260"/>
    </location>
</feature>
<keyword evidence="3" id="KW-0804">Transcription</keyword>
<evidence type="ECO:0000259" key="4">
    <source>
        <dbReference type="PROSITE" id="PS01124"/>
    </source>
</evidence>
<dbReference type="GO" id="GO:0043565">
    <property type="term" value="F:sequence-specific DNA binding"/>
    <property type="evidence" value="ECO:0007669"/>
    <property type="project" value="InterPro"/>
</dbReference>
<sequence>MEYQNFDPSTALATFVKTYWTLHIPKEAPREKQQILPDGCIEIIFILGDDIKRYTSETDYIIQPRSFVLGQLTDPYFVEPLGEVNSFAVSFIPGKFSYFVNTSLRVLANKETPLSELFDKDAVSILEDAIKNAATSEERVAIVENFLLDLIAQNTSVDEIINATIESIFQTKGNIGIEKMLKSYDLKRRQLERKFSKKVGISPKQLCRIIRLQASLQSMLNNEDKSLTHVGYENNFFDQSHFIKDFKDFTGISPKEFYKDEKFSLSSIIYGNKER</sequence>
<protein>
    <submittedName>
        <fullName evidence="5">AraC family transcriptional regulator</fullName>
    </submittedName>
</protein>
<evidence type="ECO:0000313" key="5">
    <source>
        <dbReference type="EMBL" id="GLR19523.1"/>
    </source>
</evidence>
<dbReference type="Pfam" id="PF12833">
    <property type="entry name" value="HTH_18"/>
    <property type="match status" value="1"/>
</dbReference>
<dbReference type="Proteomes" id="UP001156666">
    <property type="component" value="Unassembled WGS sequence"/>
</dbReference>
<reference evidence="5" key="2">
    <citation type="submission" date="2023-01" db="EMBL/GenBank/DDBJ databases">
        <title>Draft genome sequence of Portibacter lacus strain NBRC 108769.</title>
        <authorList>
            <person name="Sun Q."/>
            <person name="Mori K."/>
        </authorList>
    </citation>
    <scope>NUCLEOTIDE SEQUENCE</scope>
    <source>
        <strain evidence="5">NBRC 108769</strain>
    </source>
</reference>
<dbReference type="InterPro" id="IPR009057">
    <property type="entry name" value="Homeodomain-like_sf"/>
</dbReference>
<dbReference type="PROSITE" id="PS01124">
    <property type="entry name" value="HTH_ARAC_FAMILY_2"/>
    <property type="match status" value="1"/>
</dbReference>
<evidence type="ECO:0000256" key="2">
    <source>
        <dbReference type="ARBA" id="ARBA00023125"/>
    </source>
</evidence>
<dbReference type="AlphaFoldDB" id="A0AA37SSC2"/>
<accession>A0AA37SSC2</accession>
<dbReference type="SUPFAM" id="SSF46689">
    <property type="entry name" value="Homeodomain-like"/>
    <property type="match status" value="1"/>
</dbReference>
<dbReference type="RefSeq" id="WP_235291780.1">
    <property type="nucleotide sequence ID" value="NZ_BSOH01000027.1"/>
</dbReference>
<dbReference type="EMBL" id="BSOH01000027">
    <property type="protein sequence ID" value="GLR19523.1"/>
    <property type="molecule type" value="Genomic_DNA"/>
</dbReference>
<evidence type="ECO:0000313" key="6">
    <source>
        <dbReference type="Proteomes" id="UP001156666"/>
    </source>
</evidence>
<proteinExistence type="predicted"/>
<keyword evidence="1" id="KW-0805">Transcription regulation</keyword>
<dbReference type="Gene3D" id="1.10.10.60">
    <property type="entry name" value="Homeodomain-like"/>
    <property type="match status" value="1"/>
</dbReference>
<organism evidence="5 6">
    <name type="scientific">Portibacter lacus</name>
    <dbReference type="NCBI Taxonomy" id="1099794"/>
    <lineage>
        <taxon>Bacteria</taxon>
        <taxon>Pseudomonadati</taxon>
        <taxon>Bacteroidota</taxon>
        <taxon>Saprospiria</taxon>
        <taxon>Saprospirales</taxon>
        <taxon>Haliscomenobacteraceae</taxon>
        <taxon>Portibacter</taxon>
    </lineage>
</organism>
<name>A0AA37SSC2_9BACT</name>
<keyword evidence="2" id="KW-0238">DNA-binding</keyword>
<gene>
    <name evidence="5" type="ORF">GCM10007940_41390</name>
</gene>
<dbReference type="InterPro" id="IPR018060">
    <property type="entry name" value="HTH_AraC"/>
</dbReference>
<evidence type="ECO:0000256" key="3">
    <source>
        <dbReference type="ARBA" id="ARBA00023163"/>
    </source>
</evidence>
<evidence type="ECO:0000256" key="1">
    <source>
        <dbReference type="ARBA" id="ARBA00023015"/>
    </source>
</evidence>
<dbReference type="PANTHER" id="PTHR43280:SF2">
    <property type="entry name" value="HTH-TYPE TRANSCRIPTIONAL REGULATOR EXSA"/>
    <property type="match status" value="1"/>
</dbReference>
<keyword evidence="6" id="KW-1185">Reference proteome</keyword>
<dbReference type="SMART" id="SM00342">
    <property type="entry name" value="HTH_ARAC"/>
    <property type="match status" value="1"/>
</dbReference>
<dbReference type="PANTHER" id="PTHR43280">
    <property type="entry name" value="ARAC-FAMILY TRANSCRIPTIONAL REGULATOR"/>
    <property type="match status" value="1"/>
</dbReference>
<dbReference type="Pfam" id="PF20240">
    <property type="entry name" value="DUF6597"/>
    <property type="match status" value="1"/>
</dbReference>
<comment type="caution">
    <text evidence="5">The sequence shown here is derived from an EMBL/GenBank/DDBJ whole genome shotgun (WGS) entry which is preliminary data.</text>
</comment>
<reference evidence="5" key="1">
    <citation type="journal article" date="2014" name="Int. J. Syst. Evol. Microbiol.">
        <title>Complete genome sequence of Corynebacterium casei LMG S-19264T (=DSM 44701T), isolated from a smear-ripened cheese.</title>
        <authorList>
            <consortium name="US DOE Joint Genome Institute (JGI-PGF)"/>
            <person name="Walter F."/>
            <person name="Albersmeier A."/>
            <person name="Kalinowski J."/>
            <person name="Ruckert C."/>
        </authorList>
    </citation>
    <scope>NUCLEOTIDE SEQUENCE</scope>
    <source>
        <strain evidence="5">NBRC 108769</strain>
    </source>
</reference>
<dbReference type="GO" id="GO:0003700">
    <property type="term" value="F:DNA-binding transcription factor activity"/>
    <property type="evidence" value="ECO:0007669"/>
    <property type="project" value="InterPro"/>
</dbReference>